<organism evidence="2 3">
    <name type="scientific">Trifolium medium</name>
    <dbReference type="NCBI Taxonomy" id="97028"/>
    <lineage>
        <taxon>Eukaryota</taxon>
        <taxon>Viridiplantae</taxon>
        <taxon>Streptophyta</taxon>
        <taxon>Embryophyta</taxon>
        <taxon>Tracheophyta</taxon>
        <taxon>Spermatophyta</taxon>
        <taxon>Magnoliopsida</taxon>
        <taxon>eudicotyledons</taxon>
        <taxon>Gunneridae</taxon>
        <taxon>Pentapetalae</taxon>
        <taxon>rosids</taxon>
        <taxon>fabids</taxon>
        <taxon>Fabales</taxon>
        <taxon>Fabaceae</taxon>
        <taxon>Papilionoideae</taxon>
        <taxon>50 kb inversion clade</taxon>
        <taxon>NPAAA clade</taxon>
        <taxon>Hologalegina</taxon>
        <taxon>IRL clade</taxon>
        <taxon>Trifolieae</taxon>
        <taxon>Trifolium</taxon>
    </lineage>
</organism>
<dbReference type="AlphaFoldDB" id="A0A392RIQ9"/>
<keyword evidence="1" id="KW-1133">Transmembrane helix</keyword>
<sequence length="61" mass="6315">MSAVWRQFGVSVGVLMASGDVVGFSVGAAVGFPMLCFNAILGVILFSPVLIVLTCSGVFFE</sequence>
<evidence type="ECO:0000313" key="2">
    <source>
        <dbReference type="EMBL" id="MCI36478.1"/>
    </source>
</evidence>
<reference evidence="2 3" key="1">
    <citation type="journal article" date="2018" name="Front. Plant Sci.">
        <title>Red Clover (Trifolium pratense) and Zigzag Clover (T. medium) - A Picture of Genomic Similarities and Differences.</title>
        <authorList>
            <person name="Dluhosova J."/>
            <person name="Istvanek J."/>
            <person name="Nedelnik J."/>
            <person name="Repkova J."/>
        </authorList>
    </citation>
    <scope>NUCLEOTIDE SEQUENCE [LARGE SCALE GENOMIC DNA]</scope>
    <source>
        <strain evidence="3">cv. 10/8</strain>
        <tissue evidence="2">Leaf</tissue>
    </source>
</reference>
<feature type="transmembrane region" description="Helical" evidence="1">
    <location>
        <begin position="12"/>
        <end position="33"/>
    </location>
</feature>
<proteinExistence type="predicted"/>
<evidence type="ECO:0000313" key="3">
    <source>
        <dbReference type="Proteomes" id="UP000265520"/>
    </source>
</evidence>
<feature type="transmembrane region" description="Helical" evidence="1">
    <location>
        <begin position="39"/>
        <end position="60"/>
    </location>
</feature>
<name>A0A392RIQ9_9FABA</name>
<comment type="caution">
    <text evidence="2">The sequence shown here is derived from an EMBL/GenBank/DDBJ whole genome shotgun (WGS) entry which is preliminary data.</text>
</comment>
<protein>
    <submittedName>
        <fullName evidence="2">Uncharacterized protein</fullName>
    </submittedName>
</protein>
<keyword evidence="3" id="KW-1185">Reference proteome</keyword>
<dbReference type="Proteomes" id="UP000265520">
    <property type="component" value="Unassembled WGS sequence"/>
</dbReference>
<keyword evidence="1" id="KW-0472">Membrane</keyword>
<dbReference type="EMBL" id="LXQA010234166">
    <property type="protein sequence ID" value="MCI36478.1"/>
    <property type="molecule type" value="Genomic_DNA"/>
</dbReference>
<evidence type="ECO:0000256" key="1">
    <source>
        <dbReference type="SAM" id="Phobius"/>
    </source>
</evidence>
<keyword evidence="1" id="KW-0812">Transmembrane</keyword>
<accession>A0A392RIQ9</accession>